<keyword evidence="2" id="KW-1185">Reference proteome</keyword>
<evidence type="ECO:0000313" key="2">
    <source>
        <dbReference type="Proteomes" id="UP001629235"/>
    </source>
</evidence>
<evidence type="ECO:0000313" key="1">
    <source>
        <dbReference type="EMBL" id="MFM0109606.1"/>
    </source>
</evidence>
<protein>
    <submittedName>
        <fullName evidence="1">Ig-like domain-containing protein</fullName>
    </submittedName>
</protein>
<dbReference type="EMBL" id="JAQQDW010000365">
    <property type="protein sequence ID" value="MFM0109606.1"/>
    <property type="molecule type" value="Genomic_DNA"/>
</dbReference>
<comment type="caution">
    <text evidence="1">The sequence shown here is derived from an EMBL/GenBank/DDBJ whole genome shotgun (WGS) entry which is preliminary data.</text>
</comment>
<name>A0ACC7NUA2_9BURK</name>
<accession>A0ACC7NUA2</accession>
<feature type="non-terminal residue" evidence="1">
    <location>
        <position position="85"/>
    </location>
</feature>
<sequence>TVTVAGTGIPGSTVTVTYPDGTTGSVPVDASGNYTLTSPGAEPNGTVSVTDTFNGQTSAPTEVGYSDTTAPAAPATPVVTGNPDG</sequence>
<feature type="non-terminal residue" evidence="1">
    <location>
        <position position="1"/>
    </location>
</feature>
<reference evidence="1 2" key="1">
    <citation type="journal article" date="2024" name="Chem. Sci.">
        <title>Discovery of megapolipeptins by genome mining of a Burkholderiales bacteria collection.</title>
        <authorList>
            <person name="Paulo B.S."/>
            <person name="Recchia M.J.J."/>
            <person name="Lee S."/>
            <person name="Fergusson C.H."/>
            <person name="Romanowski S.B."/>
            <person name="Hernandez A."/>
            <person name="Krull N."/>
            <person name="Liu D.Y."/>
            <person name="Cavanagh H."/>
            <person name="Bos A."/>
            <person name="Gray C.A."/>
            <person name="Murphy B.T."/>
            <person name="Linington R.G."/>
            <person name="Eustaquio A.S."/>
        </authorList>
    </citation>
    <scope>NUCLEOTIDE SEQUENCE [LARGE SCALE GENOMIC DNA]</scope>
    <source>
        <strain evidence="1 2">RL18-126-BIB-B</strain>
    </source>
</reference>
<dbReference type="Proteomes" id="UP001629235">
    <property type="component" value="Unassembled WGS sequence"/>
</dbReference>
<gene>
    <name evidence="1" type="ORF">PQR01_41245</name>
</gene>
<organism evidence="1 2">
    <name type="scientific">Paraburkholderia rhynchosiae</name>
    <dbReference type="NCBI Taxonomy" id="487049"/>
    <lineage>
        <taxon>Bacteria</taxon>
        <taxon>Pseudomonadati</taxon>
        <taxon>Pseudomonadota</taxon>
        <taxon>Betaproteobacteria</taxon>
        <taxon>Burkholderiales</taxon>
        <taxon>Burkholderiaceae</taxon>
        <taxon>Paraburkholderia</taxon>
    </lineage>
</organism>
<proteinExistence type="predicted"/>